<dbReference type="AlphaFoldDB" id="A0ABD2AWN0"/>
<name>A0ABD2AWN0_VESSQ</name>
<accession>A0ABD2AWN0</accession>
<keyword evidence="2" id="KW-1185">Reference proteome</keyword>
<evidence type="ECO:0000313" key="2">
    <source>
        <dbReference type="Proteomes" id="UP001607302"/>
    </source>
</evidence>
<dbReference type="Proteomes" id="UP001607302">
    <property type="component" value="Unassembled WGS sequence"/>
</dbReference>
<proteinExistence type="predicted"/>
<sequence>MLVHYSVTTFPLANESDPNPVEVLKYRLPYSRIKTDGAHYRAVRAESASTDLKLTISLKQYCQKLSILSRYNDRISIGVSVGTSKAGNLKIRAATMINVTIPSWYVISIISNTLEILDGLRVYGYAFDNLSLVTENRSYTIRVGSLNSISSRLQLHVTICELRLYRYKSAGLSRYRCRRSLIDSASILPINAVLIIRILC</sequence>
<comment type="caution">
    <text evidence="1">The sequence shown here is derived from an EMBL/GenBank/DDBJ whole genome shotgun (WGS) entry which is preliminary data.</text>
</comment>
<organism evidence="1 2">
    <name type="scientific">Vespula squamosa</name>
    <name type="common">Southern yellow jacket</name>
    <name type="synonym">Wasp</name>
    <dbReference type="NCBI Taxonomy" id="30214"/>
    <lineage>
        <taxon>Eukaryota</taxon>
        <taxon>Metazoa</taxon>
        <taxon>Ecdysozoa</taxon>
        <taxon>Arthropoda</taxon>
        <taxon>Hexapoda</taxon>
        <taxon>Insecta</taxon>
        <taxon>Pterygota</taxon>
        <taxon>Neoptera</taxon>
        <taxon>Endopterygota</taxon>
        <taxon>Hymenoptera</taxon>
        <taxon>Apocrita</taxon>
        <taxon>Aculeata</taxon>
        <taxon>Vespoidea</taxon>
        <taxon>Vespidae</taxon>
        <taxon>Vespinae</taxon>
        <taxon>Vespula</taxon>
    </lineage>
</organism>
<dbReference type="EMBL" id="JAUDFV010000139">
    <property type="protein sequence ID" value="KAL2724330.1"/>
    <property type="molecule type" value="Genomic_DNA"/>
</dbReference>
<protein>
    <submittedName>
        <fullName evidence="1">Uncharacterized protein</fullName>
    </submittedName>
</protein>
<reference evidence="1 2" key="1">
    <citation type="journal article" date="2024" name="Ann. Entomol. Soc. Am.">
        <title>Genomic analyses of the southern and eastern yellowjacket wasps (Hymenoptera: Vespidae) reveal evolutionary signatures of social life.</title>
        <authorList>
            <person name="Catto M.A."/>
            <person name="Caine P.B."/>
            <person name="Orr S.E."/>
            <person name="Hunt B.G."/>
            <person name="Goodisman M.A.D."/>
        </authorList>
    </citation>
    <scope>NUCLEOTIDE SEQUENCE [LARGE SCALE GENOMIC DNA]</scope>
    <source>
        <strain evidence="1">233</strain>
        <tissue evidence="1">Head and thorax</tissue>
    </source>
</reference>
<evidence type="ECO:0000313" key="1">
    <source>
        <dbReference type="EMBL" id="KAL2724330.1"/>
    </source>
</evidence>
<gene>
    <name evidence="1" type="ORF">V1478_008843</name>
</gene>